<dbReference type="SUPFAM" id="SSF57667">
    <property type="entry name" value="beta-beta-alpha zinc fingers"/>
    <property type="match status" value="1"/>
</dbReference>
<feature type="domain" description="C2H2-type" evidence="1">
    <location>
        <begin position="40"/>
        <end position="62"/>
    </location>
</feature>
<dbReference type="AlphaFoldDB" id="A0AAN4YXW3"/>
<feature type="domain" description="C2H2-type" evidence="1">
    <location>
        <begin position="12"/>
        <end position="33"/>
    </location>
</feature>
<feature type="non-terminal residue" evidence="2">
    <location>
        <position position="1"/>
    </location>
</feature>
<feature type="non-terminal residue" evidence="2">
    <location>
        <position position="93"/>
    </location>
</feature>
<dbReference type="Proteomes" id="UP001328107">
    <property type="component" value="Unassembled WGS sequence"/>
</dbReference>
<evidence type="ECO:0000259" key="1">
    <source>
        <dbReference type="PROSITE" id="PS00028"/>
    </source>
</evidence>
<dbReference type="EMBL" id="BTRK01000001">
    <property type="protein sequence ID" value="GMR30967.1"/>
    <property type="molecule type" value="Genomic_DNA"/>
</dbReference>
<organism evidence="2 3">
    <name type="scientific">Pristionchus mayeri</name>
    <dbReference type="NCBI Taxonomy" id="1317129"/>
    <lineage>
        <taxon>Eukaryota</taxon>
        <taxon>Metazoa</taxon>
        <taxon>Ecdysozoa</taxon>
        <taxon>Nematoda</taxon>
        <taxon>Chromadorea</taxon>
        <taxon>Rhabditida</taxon>
        <taxon>Rhabditina</taxon>
        <taxon>Diplogasteromorpha</taxon>
        <taxon>Diplogasteroidea</taxon>
        <taxon>Neodiplogasteridae</taxon>
        <taxon>Pristionchus</taxon>
    </lineage>
</organism>
<name>A0AAN4YXW3_9BILA</name>
<comment type="caution">
    <text evidence="2">The sequence shown here is derived from an EMBL/GenBank/DDBJ whole genome shotgun (WGS) entry which is preliminary data.</text>
</comment>
<dbReference type="InterPro" id="IPR036236">
    <property type="entry name" value="Znf_C2H2_sf"/>
</dbReference>
<protein>
    <recommendedName>
        <fullName evidence="1">C2H2-type domain-containing protein</fullName>
    </recommendedName>
</protein>
<proteinExistence type="predicted"/>
<reference evidence="3" key="1">
    <citation type="submission" date="2022-10" db="EMBL/GenBank/DDBJ databases">
        <title>Genome assembly of Pristionchus species.</title>
        <authorList>
            <person name="Yoshida K."/>
            <person name="Sommer R.J."/>
        </authorList>
    </citation>
    <scope>NUCLEOTIDE SEQUENCE [LARGE SCALE GENOMIC DNA]</scope>
    <source>
        <strain evidence="3">RS5460</strain>
    </source>
</reference>
<dbReference type="InterPro" id="IPR013087">
    <property type="entry name" value="Znf_C2H2_type"/>
</dbReference>
<sequence>CNALSGERPFLCHYCDSSFRFNWTRANHIRQIHKMQPYACVTCEMQFYTKYELRYHLLMNEHQSLDDSTEQRRAGQLFFSSKCGKNLDSQDNL</sequence>
<dbReference type="Gene3D" id="3.30.160.60">
    <property type="entry name" value="Classic Zinc Finger"/>
    <property type="match status" value="2"/>
</dbReference>
<evidence type="ECO:0000313" key="2">
    <source>
        <dbReference type="EMBL" id="GMR30967.1"/>
    </source>
</evidence>
<keyword evidence="3" id="KW-1185">Reference proteome</keyword>
<gene>
    <name evidence="2" type="ORF">PMAYCL1PPCAC_01162</name>
</gene>
<dbReference type="SMART" id="SM00355">
    <property type="entry name" value="ZnF_C2H2"/>
    <property type="match status" value="2"/>
</dbReference>
<dbReference type="PROSITE" id="PS00028">
    <property type="entry name" value="ZINC_FINGER_C2H2_1"/>
    <property type="match status" value="2"/>
</dbReference>
<accession>A0AAN4YXW3</accession>
<evidence type="ECO:0000313" key="3">
    <source>
        <dbReference type="Proteomes" id="UP001328107"/>
    </source>
</evidence>